<dbReference type="InterPro" id="IPR044068">
    <property type="entry name" value="CB"/>
</dbReference>
<name>A0ABT1UBG5_9GAMM</name>
<dbReference type="SUPFAM" id="SSF56349">
    <property type="entry name" value="DNA breaking-rejoining enzymes"/>
    <property type="match status" value="1"/>
</dbReference>
<dbReference type="Gene3D" id="1.10.443.10">
    <property type="entry name" value="Intergrase catalytic core"/>
    <property type="match status" value="1"/>
</dbReference>
<gene>
    <name evidence="8" type="ORF">NP596_19760</name>
</gene>
<dbReference type="InterPro" id="IPR010998">
    <property type="entry name" value="Integrase_recombinase_N"/>
</dbReference>
<keyword evidence="4" id="KW-0233">DNA recombination</keyword>
<evidence type="ECO:0000256" key="2">
    <source>
        <dbReference type="ARBA" id="ARBA00022908"/>
    </source>
</evidence>
<proteinExistence type="inferred from homology"/>
<evidence type="ECO:0000313" key="9">
    <source>
        <dbReference type="Proteomes" id="UP001524586"/>
    </source>
</evidence>
<dbReference type="Pfam" id="PF00589">
    <property type="entry name" value="Phage_integrase"/>
    <property type="match status" value="1"/>
</dbReference>
<keyword evidence="3 5" id="KW-0238">DNA-binding</keyword>
<evidence type="ECO:0000256" key="5">
    <source>
        <dbReference type="PROSITE-ProRule" id="PRU01248"/>
    </source>
</evidence>
<dbReference type="Proteomes" id="UP001524586">
    <property type="component" value="Unassembled WGS sequence"/>
</dbReference>
<comment type="caution">
    <text evidence="8">The sequence shown here is derived from an EMBL/GenBank/DDBJ whole genome shotgun (WGS) entry which is preliminary data.</text>
</comment>
<dbReference type="PROSITE" id="PS51898">
    <property type="entry name" value="TYR_RECOMBINASE"/>
    <property type="match status" value="1"/>
</dbReference>
<sequence>MSSSKSPTLLEDVRRVMRLKHYSLHTERTYSEWIKQFVKFHQLNERAGLFENSEAKIEAFLSYLATERKVASATQNQAMNALVFLYKQVLNMPLTQRIEAIRSKTSRHVPVVLTIDEVKQVLPRVEGVAQLVVKLLYGSGLRITEAVRLRVQDVDYGYKQITVRSGKGDKDRVTTFSASLMPLLQNHLEKVRAIHEQDLADGFGAVYLPYALAKKYPNAEREWGWQYVFPARSLSVDPLSGETRRHHIDQSSVNKAIKAAVRQAGIAKRVSAHTFRHSFATHLLQRGTDIRTIQALLGHSDLETTMIYTHVLNQGGQGVISPLDDLAI</sequence>
<dbReference type="InterPro" id="IPR013762">
    <property type="entry name" value="Integrase-like_cat_sf"/>
</dbReference>
<dbReference type="PROSITE" id="PS51900">
    <property type="entry name" value="CB"/>
    <property type="match status" value="1"/>
</dbReference>
<evidence type="ECO:0000256" key="1">
    <source>
        <dbReference type="ARBA" id="ARBA00008857"/>
    </source>
</evidence>
<dbReference type="RefSeq" id="WP_256617114.1">
    <property type="nucleotide sequence ID" value="NZ_JANIBK010000208.1"/>
</dbReference>
<dbReference type="InterPro" id="IPR004107">
    <property type="entry name" value="Integrase_SAM-like_N"/>
</dbReference>
<evidence type="ECO:0000313" key="8">
    <source>
        <dbReference type="EMBL" id="MCQ8130700.1"/>
    </source>
</evidence>
<dbReference type="InterPro" id="IPR002104">
    <property type="entry name" value="Integrase_catalytic"/>
</dbReference>
<keyword evidence="9" id="KW-1185">Reference proteome</keyword>
<dbReference type="InterPro" id="IPR050090">
    <property type="entry name" value="Tyrosine_recombinase_XerCD"/>
</dbReference>
<accession>A0ABT1UBG5</accession>
<dbReference type="InterPro" id="IPR011010">
    <property type="entry name" value="DNA_brk_join_enz"/>
</dbReference>
<evidence type="ECO:0000259" key="7">
    <source>
        <dbReference type="PROSITE" id="PS51900"/>
    </source>
</evidence>
<evidence type="ECO:0000256" key="3">
    <source>
        <dbReference type="ARBA" id="ARBA00023125"/>
    </source>
</evidence>
<dbReference type="Pfam" id="PF13495">
    <property type="entry name" value="Phage_int_SAM_4"/>
    <property type="match status" value="1"/>
</dbReference>
<dbReference type="Gene3D" id="1.10.150.130">
    <property type="match status" value="1"/>
</dbReference>
<feature type="domain" description="Tyr recombinase" evidence="6">
    <location>
        <begin position="108"/>
        <end position="321"/>
    </location>
</feature>
<keyword evidence="2" id="KW-0229">DNA integration</keyword>
<dbReference type="PANTHER" id="PTHR30349:SF64">
    <property type="entry name" value="PROPHAGE INTEGRASE INTD-RELATED"/>
    <property type="match status" value="1"/>
</dbReference>
<dbReference type="InterPro" id="IPR011946">
    <property type="entry name" value="Integrase_integron-type"/>
</dbReference>
<dbReference type="PANTHER" id="PTHR30349">
    <property type="entry name" value="PHAGE INTEGRASE-RELATED"/>
    <property type="match status" value="1"/>
</dbReference>
<evidence type="ECO:0000256" key="4">
    <source>
        <dbReference type="ARBA" id="ARBA00023172"/>
    </source>
</evidence>
<dbReference type="NCBIfam" id="TIGR02249">
    <property type="entry name" value="integrase_gron"/>
    <property type="match status" value="1"/>
</dbReference>
<comment type="similarity">
    <text evidence="1">Belongs to the 'phage' integrase family.</text>
</comment>
<feature type="domain" description="Core-binding (CB)" evidence="7">
    <location>
        <begin position="4"/>
        <end position="90"/>
    </location>
</feature>
<organism evidence="8 9">
    <name type="scientific">Methylomonas rivi</name>
    <dbReference type="NCBI Taxonomy" id="2952226"/>
    <lineage>
        <taxon>Bacteria</taxon>
        <taxon>Pseudomonadati</taxon>
        <taxon>Pseudomonadota</taxon>
        <taxon>Gammaproteobacteria</taxon>
        <taxon>Methylococcales</taxon>
        <taxon>Methylococcaceae</taxon>
        <taxon>Methylomonas</taxon>
    </lineage>
</organism>
<reference evidence="8 9" key="1">
    <citation type="submission" date="2022-07" db="EMBL/GenBank/DDBJ databases">
        <title>Methylomonas rivi sp. nov., Methylomonas rosea sp. nov., Methylomonas aureus sp. nov. and Methylomonas subterranea sp. nov., four novel methanotrophs isolated from a freshwater creek and the deep terrestrial subsurface.</title>
        <authorList>
            <person name="Abin C."/>
            <person name="Sankaranarayanan K."/>
            <person name="Garner C."/>
            <person name="Sindelar R."/>
            <person name="Kotary K."/>
            <person name="Garner R."/>
            <person name="Barclay S."/>
            <person name="Lawson P."/>
            <person name="Krumholz L."/>
        </authorList>
    </citation>
    <scope>NUCLEOTIDE SEQUENCE [LARGE SCALE GENOMIC DNA]</scope>
    <source>
        <strain evidence="8 9">WSC-6</strain>
    </source>
</reference>
<evidence type="ECO:0000259" key="6">
    <source>
        <dbReference type="PROSITE" id="PS51898"/>
    </source>
</evidence>
<dbReference type="EMBL" id="JANIBK010000208">
    <property type="protein sequence ID" value="MCQ8130700.1"/>
    <property type="molecule type" value="Genomic_DNA"/>
</dbReference>
<protein>
    <submittedName>
        <fullName evidence="8">Integron integrase</fullName>
    </submittedName>
</protein>
<dbReference type="CDD" id="cd01193">
    <property type="entry name" value="INT_IntI_C"/>
    <property type="match status" value="1"/>
</dbReference>